<reference evidence="16" key="1">
    <citation type="submission" date="2010-05" db="EMBL/GenBank/DDBJ databases">
        <title>Complete sequence of Methylotenera sp. 301.</title>
        <authorList>
            <person name="Lucas S."/>
            <person name="Copeland A."/>
            <person name="Lapidus A."/>
            <person name="Cheng J.-F."/>
            <person name="Bruce D."/>
            <person name="Goodwin L."/>
            <person name="Pitluck S."/>
            <person name="Clum A."/>
            <person name="Land M."/>
            <person name="Hauser L."/>
            <person name="Kyrpides N."/>
            <person name="Ivanova N."/>
            <person name="Chistoservova L."/>
            <person name="Kalyuzhnaya M."/>
            <person name="Woyke T."/>
        </authorList>
    </citation>
    <scope>NUCLEOTIDE SEQUENCE [LARGE SCALE GENOMIC DNA]</scope>
    <source>
        <strain evidence="16">301</strain>
    </source>
</reference>
<dbReference type="AlphaFoldDB" id="D7DNR1"/>
<feature type="transmembrane region" description="Helical" evidence="14">
    <location>
        <begin position="72"/>
        <end position="98"/>
    </location>
</feature>
<dbReference type="CDD" id="cd03499">
    <property type="entry name" value="SQR_TypeC_SdhC"/>
    <property type="match status" value="1"/>
</dbReference>
<feature type="transmembrane region" description="Helical" evidence="14">
    <location>
        <begin position="119"/>
        <end position="140"/>
    </location>
</feature>
<comment type="subunit">
    <text evidence="11">Part of an enzyme complex containing four subunits: a flavoprotein, an iron-sulfur protein, plus two membrane-anchoring proteins, SdhC and SdhD. The complex can form homotrimers.</text>
</comment>
<evidence type="ECO:0000256" key="8">
    <source>
        <dbReference type="ARBA" id="ARBA00022989"/>
    </source>
</evidence>
<protein>
    <recommendedName>
        <fullName evidence="4">Succinate dehydrogenase cytochrome b556 subunit</fullName>
    </recommendedName>
</protein>
<keyword evidence="5 12" id="KW-0349">Heme</keyword>
<feature type="transmembrane region" description="Helical" evidence="14">
    <location>
        <begin position="40"/>
        <end position="60"/>
    </location>
</feature>
<evidence type="ECO:0000256" key="12">
    <source>
        <dbReference type="PIRSR" id="PIRSR000178-1"/>
    </source>
</evidence>
<evidence type="ECO:0000256" key="6">
    <source>
        <dbReference type="ARBA" id="ARBA00022692"/>
    </source>
</evidence>
<keyword evidence="8 14" id="KW-1133">Transmembrane helix</keyword>
<comment type="function">
    <text evidence="1">Membrane-anchoring subunit of succinate dehydrogenase (SDH).</text>
</comment>
<keyword evidence="16" id="KW-1185">Reference proteome</keyword>
<dbReference type="EMBL" id="CP002056">
    <property type="protein sequence ID" value="ADI29078.1"/>
    <property type="molecule type" value="Genomic_DNA"/>
</dbReference>
<keyword evidence="6 14" id="KW-0812">Transmembrane</keyword>
<feature type="binding site" description="axial binding residue" evidence="12">
    <location>
        <position position="96"/>
    </location>
    <ligand>
        <name>heme</name>
        <dbReference type="ChEBI" id="CHEBI:30413"/>
        <note>ligand shared with second transmembrane subunit</note>
    </ligand>
    <ligandPart>
        <name>Fe</name>
        <dbReference type="ChEBI" id="CHEBI:18248"/>
    </ligandPart>
</feature>
<dbReference type="NCBIfam" id="TIGR02970">
    <property type="entry name" value="succ_dehyd_cytB"/>
    <property type="match status" value="1"/>
</dbReference>
<dbReference type="STRING" id="666681.M301_0694"/>
<evidence type="ECO:0000313" key="16">
    <source>
        <dbReference type="Proteomes" id="UP000000383"/>
    </source>
</evidence>
<dbReference type="InterPro" id="IPR000701">
    <property type="entry name" value="SuccDH_FuR_B_TM-su"/>
</dbReference>
<dbReference type="SUPFAM" id="SSF81343">
    <property type="entry name" value="Fumarate reductase respiratory complex transmembrane subunits"/>
    <property type="match status" value="1"/>
</dbReference>
<keyword evidence="10 14" id="KW-0472">Membrane</keyword>
<dbReference type="HOGENOM" id="CLU_094691_2_0_4"/>
<comment type="similarity">
    <text evidence="3">Belongs to the cytochrome b560 family.</text>
</comment>
<dbReference type="Proteomes" id="UP000000383">
    <property type="component" value="Chromosome"/>
</dbReference>
<dbReference type="PANTHER" id="PTHR10978">
    <property type="entry name" value="SUCCINATE DEHYDROGENASE CYTOCHROME B560 SUBUNIT"/>
    <property type="match status" value="1"/>
</dbReference>
<evidence type="ECO:0000256" key="10">
    <source>
        <dbReference type="ARBA" id="ARBA00023136"/>
    </source>
</evidence>
<dbReference type="PIRSF" id="PIRSF000178">
    <property type="entry name" value="SDH_cyt_b560"/>
    <property type="match status" value="1"/>
</dbReference>
<gene>
    <name evidence="15" type="ordered locus">M301_0694</name>
</gene>
<dbReference type="RefSeq" id="WP_013147394.1">
    <property type="nucleotide sequence ID" value="NC_014207.1"/>
</dbReference>
<dbReference type="Pfam" id="PF01127">
    <property type="entry name" value="Sdh_cyt"/>
    <property type="match status" value="1"/>
</dbReference>
<evidence type="ECO:0000256" key="5">
    <source>
        <dbReference type="ARBA" id="ARBA00022617"/>
    </source>
</evidence>
<evidence type="ECO:0000256" key="11">
    <source>
        <dbReference type="ARBA" id="ARBA00025912"/>
    </source>
</evidence>
<reference evidence="15 16" key="2">
    <citation type="journal article" date="2011" name="J. Bacteriol.">
        <title>Genomes of three methylotrophs from a single niche uncover genetic and metabolic divergence of Methylophilaceae.</title>
        <authorList>
            <person name="Lapidus A."/>
            <person name="Clum A."/>
            <person name="Labutti K."/>
            <person name="Kaluzhnaya M.G."/>
            <person name="Lim S."/>
            <person name="Beck D.A."/>
            <person name="Glavina Del Rio T."/>
            <person name="Nolan M."/>
            <person name="Mavromatis K."/>
            <person name="Huntemann M."/>
            <person name="Lucas S."/>
            <person name="Lidstrom M.E."/>
            <person name="Ivanova N."/>
            <person name="Chistoserdova L."/>
        </authorList>
    </citation>
    <scope>NUCLEOTIDE SEQUENCE [LARGE SCALE GENOMIC DNA]</scope>
    <source>
        <strain evidence="15 16">301</strain>
    </source>
</reference>
<dbReference type="PANTHER" id="PTHR10978:SF5">
    <property type="entry name" value="SUCCINATE DEHYDROGENASE CYTOCHROME B560 SUBUNIT, MITOCHONDRIAL"/>
    <property type="match status" value="1"/>
</dbReference>
<organism evidence="15 16">
    <name type="scientific">Methylotenera versatilis (strain 301)</name>
    <dbReference type="NCBI Taxonomy" id="666681"/>
    <lineage>
        <taxon>Bacteria</taxon>
        <taxon>Pseudomonadati</taxon>
        <taxon>Pseudomonadota</taxon>
        <taxon>Betaproteobacteria</taxon>
        <taxon>Nitrosomonadales</taxon>
        <taxon>Methylophilaceae</taxon>
        <taxon>Methylotenera</taxon>
    </lineage>
</organism>
<evidence type="ECO:0000256" key="14">
    <source>
        <dbReference type="SAM" id="Phobius"/>
    </source>
</evidence>
<sequence length="141" mass="15990">MQNNQQKNSQKTKLRPGQMSRPKNLNLFTIRLPINALVSILHRATGCVLFLILPVILLLLQFSLNSAEHYEAVIAILHSPLIKIMLLGLAWAFFHHFFAGIRHLAMDVHWMTTLMKARYTSKVVLVLGALATLVLAVKIWI</sequence>
<evidence type="ECO:0000256" key="13">
    <source>
        <dbReference type="SAM" id="MobiDB-lite"/>
    </source>
</evidence>
<evidence type="ECO:0000256" key="1">
    <source>
        <dbReference type="ARBA" id="ARBA00004050"/>
    </source>
</evidence>
<feature type="region of interest" description="Disordered" evidence="13">
    <location>
        <begin position="1"/>
        <end position="20"/>
    </location>
</feature>
<dbReference type="eggNOG" id="COG2009">
    <property type="taxonomic scope" value="Bacteria"/>
</dbReference>
<comment type="subcellular location">
    <subcellularLocation>
        <location evidence="2">Membrane</location>
    </subcellularLocation>
</comment>
<proteinExistence type="inferred from homology"/>
<dbReference type="InterPro" id="IPR034804">
    <property type="entry name" value="SQR/QFR_C/D"/>
</dbReference>
<dbReference type="GO" id="GO:0005886">
    <property type="term" value="C:plasma membrane"/>
    <property type="evidence" value="ECO:0007669"/>
    <property type="project" value="TreeGrafter"/>
</dbReference>
<dbReference type="GO" id="GO:0046872">
    <property type="term" value="F:metal ion binding"/>
    <property type="evidence" value="ECO:0007669"/>
    <property type="project" value="UniProtKB-KW"/>
</dbReference>
<name>D7DNR1_METV0</name>
<dbReference type="GO" id="GO:0009055">
    <property type="term" value="F:electron transfer activity"/>
    <property type="evidence" value="ECO:0007669"/>
    <property type="project" value="InterPro"/>
</dbReference>
<dbReference type="KEGG" id="meh:M301_0694"/>
<evidence type="ECO:0000256" key="2">
    <source>
        <dbReference type="ARBA" id="ARBA00004370"/>
    </source>
</evidence>
<feature type="compositionally biased region" description="Low complexity" evidence="13">
    <location>
        <begin position="1"/>
        <end position="11"/>
    </location>
</feature>
<evidence type="ECO:0000313" key="15">
    <source>
        <dbReference type="EMBL" id="ADI29078.1"/>
    </source>
</evidence>
<dbReference type="InterPro" id="IPR014314">
    <property type="entry name" value="Succ_DH_cytb556"/>
</dbReference>
<evidence type="ECO:0000256" key="9">
    <source>
        <dbReference type="ARBA" id="ARBA00023004"/>
    </source>
</evidence>
<dbReference type="GO" id="GO:0006099">
    <property type="term" value="P:tricarboxylic acid cycle"/>
    <property type="evidence" value="ECO:0007669"/>
    <property type="project" value="InterPro"/>
</dbReference>
<comment type="cofactor">
    <cofactor evidence="12">
        <name>heme</name>
        <dbReference type="ChEBI" id="CHEBI:30413"/>
    </cofactor>
    <text evidence="12">The heme is bound between the two transmembrane subunits.</text>
</comment>
<evidence type="ECO:0000256" key="3">
    <source>
        <dbReference type="ARBA" id="ARBA00007244"/>
    </source>
</evidence>
<keyword evidence="7 12" id="KW-0479">Metal-binding</keyword>
<evidence type="ECO:0000256" key="7">
    <source>
        <dbReference type="ARBA" id="ARBA00022723"/>
    </source>
</evidence>
<accession>D7DNR1</accession>
<dbReference type="Gene3D" id="1.20.1300.10">
    <property type="entry name" value="Fumarate reductase/succinate dehydrogenase, transmembrane subunit"/>
    <property type="match status" value="1"/>
</dbReference>
<evidence type="ECO:0000256" key="4">
    <source>
        <dbReference type="ARBA" id="ARBA00020076"/>
    </source>
</evidence>
<keyword evidence="9 12" id="KW-0408">Iron</keyword>